<dbReference type="EC" id="2.4.1.16" evidence="2"/>
<dbReference type="Proteomes" id="UP000828390">
    <property type="component" value="Unassembled WGS sequence"/>
</dbReference>
<sequence length="76" mass="8703">MYMYYFLSHKLLSMGGGQERIRTVAENTFILALDGDVDFQPSALQLLIDRMRRNPNVGAACGRIHPIGSGKYMWYF</sequence>
<gene>
    <name evidence="7" type="ORF">DPMN_180642</name>
</gene>
<evidence type="ECO:0000256" key="4">
    <source>
        <dbReference type="ARBA" id="ARBA00022692"/>
    </source>
</evidence>
<accession>A0A9D4IPJ7</accession>
<keyword evidence="8" id="KW-1185">Reference proteome</keyword>
<evidence type="ECO:0000256" key="5">
    <source>
        <dbReference type="ARBA" id="ARBA00022989"/>
    </source>
</evidence>
<dbReference type="GO" id="GO:0006031">
    <property type="term" value="P:chitin biosynthetic process"/>
    <property type="evidence" value="ECO:0007669"/>
    <property type="project" value="TreeGrafter"/>
</dbReference>
<keyword evidence="6" id="KW-0472">Membrane</keyword>
<dbReference type="AlphaFoldDB" id="A0A9D4IPJ7"/>
<keyword evidence="5" id="KW-1133">Transmembrane helix</keyword>
<dbReference type="GO" id="GO:0071944">
    <property type="term" value="C:cell periphery"/>
    <property type="evidence" value="ECO:0007669"/>
    <property type="project" value="TreeGrafter"/>
</dbReference>
<dbReference type="InterPro" id="IPR029044">
    <property type="entry name" value="Nucleotide-diphossugar_trans"/>
</dbReference>
<reference evidence="7" key="2">
    <citation type="submission" date="2020-11" db="EMBL/GenBank/DDBJ databases">
        <authorList>
            <person name="McCartney M.A."/>
            <person name="Auch B."/>
            <person name="Kono T."/>
            <person name="Mallez S."/>
            <person name="Becker A."/>
            <person name="Gohl D.M."/>
            <person name="Silverstein K.A.T."/>
            <person name="Koren S."/>
            <person name="Bechman K.B."/>
            <person name="Herman A."/>
            <person name="Abrahante J.E."/>
            <person name="Garbe J."/>
        </authorList>
    </citation>
    <scope>NUCLEOTIDE SEQUENCE</scope>
    <source>
        <strain evidence="7">Duluth1</strain>
        <tissue evidence="7">Whole animal</tissue>
    </source>
</reference>
<evidence type="ECO:0000313" key="7">
    <source>
        <dbReference type="EMBL" id="KAH3779163.1"/>
    </source>
</evidence>
<keyword evidence="3" id="KW-0328">Glycosyltransferase</keyword>
<reference evidence="7" key="1">
    <citation type="journal article" date="2019" name="bioRxiv">
        <title>The Genome of the Zebra Mussel, Dreissena polymorpha: A Resource for Invasive Species Research.</title>
        <authorList>
            <person name="McCartney M.A."/>
            <person name="Auch B."/>
            <person name="Kono T."/>
            <person name="Mallez S."/>
            <person name="Zhang Y."/>
            <person name="Obille A."/>
            <person name="Becker A."/>
            <person name="Abrahante J.E."/>
            <person name="Garbe J."/>
            <person name="Badalamenti J.P."/>
            <person name="Herman A."/>
            <person name="Mangelson H."/>
            <person name="Liachko I."/>
            <person name="Sullivan S."/>
            <person name="Sone E.D."/>
            <person name="Koren S."/>
            <person name="Silverstein K.A.T."/>
            <person name="Beckman K.B."/>
            <person name="Gohl D.M."/>
        </authorList>
    </citation>
    <scope>NUCLEOTIDE SEQUENCE</scope>
    <source>
        <strain evidence="7">Duluth1</strain>
        <tissue evidence="7">Whole animal</tissue>
    </source>
</reference>
<name>A0A9D4IPJ7_DREPO</name>
<comment type="caution">
    <text evidence="7">The sequence shown here is derived from an EMBL/GenBank/DDBJ whole genome shotgun (WGS) entry which is preliminary data.</text>
</comment>
<keyword evidence="3" id="KW-0808">Transferase</keyword>
<comment type="subcellular location">
    <subcellularLocation>
        <location evidence="1">Membrane</location>
        <topology evidence="1">Multi-pass membrane protein</topology>
    </subcellularLocation>
</comment>
<dbReference type="GO" id="GO:0016020">
    <property type="term" value="C:membrane"/>
    <property type="evidence" value="ECO:0007669"/>
    <property type="project" value="UniProtKB-SubCell"/>
</dbReference>
<evidence type="ECO:0000256" key="6">
    <source>
        <dbReference type="ARBA" id="ARBA00023136"/>
    </source>
</evidence>
<evidence type="ECO:0000256" key="2">
    <source>
        <dbReference type="ARBA" id="ARBA00012543"/>
    </source>
</evidence>
<evidence type="ECO:0000256" key="1">
    <source>
        <dbReference type="ARBA" id="ARBA00004141"/>
    </source>
</evidence>
<evidence type="ECO:0000313" key="8">
    <source>
        <dbReference type="Proteomes" id="UP000828390"/>
    </source>
</evidence>
<dbReference type="PANTHER" id="PTHR22914">
    <property type="entry name" value="CHITIN SYNTHASE"/>
    <property type="match status" value="1"/>
</dbReference>
<dbReference type="EMBL" id="JAIWYP010000009">
    <property type="protein sequence ID" value="KAH3779163.1"/>
    <property type="molecule type" value="Genomic_DNA"/>
</dbReference>
<dbReference type="SUPFAM" id="SSF53448">
    <property type="entry name" value="Nucleotide-diphospho-sugar transferases"/>
    <property type="match status" value="1"/>
</dbReference>
<keyword evidence="4" id="KW-0812">Transmembrane</keyword>
<dbReference type="GO" id="GO:0004100">
    <property type="term" value="F:chitin synthase activity"/>
    <property type="evidence" value="ECO:0007669"/>
    <property type="project" value="UniProtKB-EC"/>
</dbReference>
<protein>
    <recommendedName>
        <fullName evidence="2">chitin synthase</fullName>
        <ecNumber evidence="2">2.4.1.16</ecNumber>
    </recommendedName>
</protein>
<dbReference type="PANTHER" id="PTHR22914:SF42">
    <property type="entry name" value="CHITIN SYNTHASE"/>
    <property type="match status" value="1"/>
</dbReference>
<organism evidence="7 8">
    <name type="scientific">Dreissena polymorpha</name>
    <name type="common">Zebra mussel</name>
    <name type="synonym">Mytilus polymorpha</name>
    <dbReference type="NCBI Taxonomy" id="45954"/>
    <lineage>
        <taxon>Eukaryota</taxon>
        <taxon>Metazoa</taxon>
        <taxon>Spiralia</taxon>
        <taxon>Lophotrochozoa</taxon>
        <taxon>Mollusca</taxon>
        <taxon>Bivalvia</taxon>
        <taxon>Autobranchia</taxon>
        <taxon>Heteroconchia</taxon>
        <taxon>Euheterodonta</taxon>
        <taxon>Imparidentia</taxon>
        <taxon>Neoheterodontei</taxon>
        <taxon>Myida</taxon>
        <taxon>Dreissenoidea</taxon>
        <taxon>Dreissenidae</taxon>
        <taxon>Dreissena</taxon>
    </lineage>
</organism>
<dbReference type="InterPro" id="IPR004835">
    <property type="entry name" value="Chitin_synth"/>
</dbReference>
<proteinExistence type="predicted"/>
<evidence type="ECO:0000256" key="3">
    <source>
        <dbReference type="ARBA" id="ARBA00022676"/>
    </source>
</evidence>